<feature type="domain" description="Transposase IS116/IS110/IS902 C-terminal" evidence="2">
    <location>
        <begin position="253"/>
        <end position="328"/>
    </location>
</feature>
<evidence type="ECO:0000259" key="2">
    <source>
        <dbReference type="Pfam" id="PF02371"/>
    </source>
</evidence>
<feature type="compositionally biased region" description="Pro residues" evidence="1">
    <location>
        <begin position="18"/>
        <end position="30"/>
    </location>
</feature>
<dbReference type="EMBL" id="FJ872375">
    <property type="protein sequence ID" value="ACO70950.1"/>
    <property type="molecule type" value="Genomic_DNA"/>
</dbReference>
<dbReference type="AlphaFoldDB" id="D2DXX7"/>
<organism evidence="3">
    <name type="scientific">uncultured Verrucomicrobiota bacterium</name>
    <dbReference type="NCBI Taxonomy" id="156588"/>
    <lineage>
        <taxon>Bacteria</taxon>
        <taxon>Pseudomonadati</taxon>
        <taxon>Verrucomicrobiota</taxon>
        <taxon>environmental samples</taxon>
    </lineage>
</organism>
<sequence>MPTATAGPAPARRVKAAEPPPAYETYLAPPPPKDGRLIGVDCHPDLFTAAVFTGQSVHDARKLGVRENLSLEAFLAWAAQDFGPKDLFLLEASANSFEIVYRLHALGRQAVVLESAYVGKHASNYKDNDKLAAARIALVYLGNRVPCVWVPDERTRQRRELLNAYTKAVSDHTAAGNQLKGYLNEQGIRLGKRNPSQPATRAWVEGRRAWSAVQLQLLDEAFSGLAESNARRARLCRLVAEEVSQEPLMLRTMKLLGIGIINAFAILAVVGDVRRFAQPQKLAAYLGLNPGEKRSGKSKEIKIGIGRRGRGDLRQLLVQAAQAILRRGQATALGKWGWKLFARKGHRNIAIGAVARKLAMQVWHVLMGNPPTLLEAGKGLTVKLRKLAVILGPKRRAELGLGTGLLASIARLRQRFAELPEEPLTSAPPGPV</sequence>
<dbReference type="InterPro" id="IPR047650">
    <property type="entry name" value="Transpos_IS110"/>
</dbReference>
<name>D2DXX7_9BACT</name>
<accession>D2DXX7</accession>
<feature type="region of interest" description="Disordered" evidence="1">
    <location>
        <begin position="1"/>
        <end position="30"/>
    </location>
</feature>
<evidence type="ECO:0000256" key="1">
    <source>
        <dbReference type="SAM" id="MobiDB-lite"/>
    </source>
</evidence>
<dbReference type="PANTHER" id="PTHR33055">
    <property type="entry name" value="TRANSPOSASE FOR INSERTION SEQUENCE ELEMENT IS1111A"/>
    <property type="match status" value="1"/>
</dbReference>
<reference evidence="3" key="1">
    <citation type="journal article" date="2010" name="FEMS Microbiol. Ecol.">
        <title>Phylogenetic and metagenomic analysis of Verrucomicrobia in former agricultural grassland soil.</title>
        <authorList>
            <person name="Kielak A."/>
            <person name="Rodrigues J.L.M."/>
            <person name="Kuramae E.E."/>
            <person name="Chain P.S.G."/>
            <person name="van Veen J.A."/>
            <person name="Kowalchuk G.A."/>
        </authorList>
    </citation>
    <scope>NUCLEOTIDE SEQUENCE</scope>
</reference>
<proteinExistence type="predicted"/>
<dbReference type="GO" id="GO:0006313">
    <property type="term" value="P:DNA transposition"/>
    <property type="evidence" value="ECO:0007669"/>
    <property type="project" value="InterPro"/>
</dbReference>
<feature type="compositionally biased region" description="Low complexity" evidence="1">
    <location>
        <begin position="1"/>
        <end position="11"/>
    </location>
</feature>
<dbReference type="GO" id="GO:0004803">
    <property type="term" value="F:transposase activity"/>
    <property type="evidence" value="ECO:0007669"/>
    <property type="project" value="InterPro"/>
</dbReference>
<dbReference type="NCBIfam" id="NF033542">
    <property type="entry name" value="transpos_IS110"/>
    <property type="match status" value="1"/>
</dbReference>
<evidence type="ECO:0000313" key="3">
    <source>
        <dbReference type="EMBL" id="ACO70950.1"/>
    </source>
</evidence>
<dbReference type="Pfam" id="PF02371">
    <property type="entry name" value="Transposase_20"/>
    <property type="match status" value="1"/>
</dbReference>
<dbReference type="InterPro" id="IPR003346">
    <property type="entry name" value="Transposase_20"/>
</dbReference>
<dbReference type="GO" id="GO:0003677">
    <property type="term" value="F:DNA binding"/>
    <property type="evidence" value="ECO:0007669"/>
    <property type="project" value="InterPro"/>
</dbReference>
<protein>
    <submittedName>
        <fullName evidence="3">Transposase IS116/IS110/IS902 family protein</fullName>
    </submittedName>
</protein>